<dbReference type="Proteomes" id="UP000179807">
    <property type="component" value="Unassembled WGS sequence"/>
</dbReference>
<dbReference type="InterPro" id="IPR010750">
    <property type="entry name" value="SGF29_tudor-like_dom"/>
</dbReference>
<evidence type="ECO:0000313" key="3">
    <source>
        <dbReference type="EMBL" id="OHS94095.1"/>
    </source>
</evidence>
<comment type="caution">
    <text evidence="3">The sequence shown here is derived from an EMBL/GenBank/DDBJ whole genome shotgun (WGS) entry which is preliminary data.</text>
</comment>
<evidence type="ECO:0000256" key="1">
    <source>
        <dbReference type="SAM" id="MobiDB-lite"/>
    </source>
</evidence>
<feature type="compositionally biased region" description="Basic residues" evidence="1">
    <location>
        <begin position="346"/>
        <end position="365"/>
    </location>
</feature>
<protein>
    <recommendedName>
        <fullName evidence="2">SGF29 C-terminal domain-containing protein</fullName>
    </recommendedName>
</protein>
<gene>
    <name evidence="3" type="ORF">TRFO_11357</name>
</gene>
<name>A0A1J4J7C8_9EUKA</name>
<feature type="compositionally biased region" description="Basic and acidic residues" evidence="1">
    <location>
        <begin position="295"/>
        <end position="305"/>
    </location>
</feature>
<dbReference type="AlphaFoldDB" id="A0A1J4J7C8"/>
<dbReference type="PANTHER" id="PTHR21539:SF0">
    <property type="entry name" value="SAGA-ASSOCIATED FACTOR 29"/>
    <property type="match status" value="1"/>
</dbReference>
<dbReference type="EMBL" id="MLAK01001348">
    <property type="protein sequence ID" value="OHS94095.1"/>
    <property type="molecule type" value="Genomic_DNA"/>
</dbReference>
<dbReference type="InterPro" id="IPR037802">
    <property type="entry name" value="SGF29"/>
</dbReference>
<dbReference type="OrthoDB" id="10248436at2759"/>
<dbReference type="GO" id="GO:0000124">
    <property type="term" value="C:SAGA complex"/>
    <property type="evidence" value="ECO:0007669"/>
    <property type="project" value="InterPro"/>
</dbReference>
<dbReference type="GeneID" id="94830699"/>
<dbReference type="PROSITE" id="PS51518">
    <property type="entry name" value="SGF29_C"/>
    <property type="match status" value="1"/>
</dbReference>
<dbReference type="VEuPathDB" id="TrichDB:TRFO_11357"/>
<feature type="compositionally biased region" description="Basic residues" evidence="1">
    <location>
        <begin position="191"/>
        <end position="200"/>
    </location>
</feature>
<dbReference type="PANTHER" id="PTHR21539">
    <property type="entry name" value="SAGA-ASSOCIATED FACTOR 29"/>
    <property type="match status" value="1"/>
</dbReference>
<dbReference type="RefSeq" id="XP_068347232.1">
    <property type="nucleotide sequence ID" value="XM_068495995.1"/>
</dbReference>
<feature type="compositionally biased region" description="Basic and acidic residues" evidence="1">
    <location>
        <begin position="167"/>
        <end position="183"/>
    </location>
</feature>
<feature type="region of interest" description="Disordered" evidence="1">
    <location>
        <begin position="157"/>
        <end position="374"/>
    </location>
</feature>
<feature type="compositionally biased region" description="Polar residues" evidence="1">
    <location>
        <begin position="326"/>
        <end position="344"/>
    </location>
</feature>
<feature type="domain" description="SGF29 C-terminal" evidence="2">
    <location>
        <begin position="2"/>
        <end position="138"/>
    </location>
</feature>
<organism evidence="3 4">
    <name type="scientific">Tritrichomonas foetus</name>
    <dbReference type="NCBI Taxonomy" id="1144522"/>
    <lineage>
        <taxon>Eukaryota</taxon>
        <taxon>Metamonada</taxon>
        <taxon>Parabasalia</taxon>
        <taxon>Tritrichomonadida</taxon>
        <taxon>Tritrichomonadidae</taxon>
        <taxon>Tritrichomonas</taxon>
    </lineage>
</organism>
<feature type="compositionally biased region" description="Low complexity" evidence="1">
    <location>
        <begin position="243"/>
        <end position="260"/>
    </location>
</feature>
<proteinExistence type="predicted"/>
<feature type="region of interest" description="Disordered" evidence="1">
    <location>
        <begin position="460"/>
        <end position="487"/>
    </location>
</feature>
<feature type="compositionally biased region" description="Acidic residues" evidence="1">
    <location>
        <begin position="270"/>
        <end position="284"/>
    </location>
</feature>
<evidence type="ECO:0000313" key="4">
    <source>
        <dbReference type="Proteomes" id="UP000179807"/>
    </source>
</evidence>
<feature type="compositionally biased region" description="Low complexity" evidence="1">
    <location>
        <begin position="461"/>
        <end position="487"/>
    </location>
</feature>
<reference evidence="3" key="1">
    <citation type="submission" date="2016-10" db="EMBL/GenBank/DDBJ databases">
        <authorList>
            <person name="Benchimol M."/>
            <person name="Almeida L.G."/>
            <person name="Vasconcelos A.T."/>
            <person name="Perreira-Neves A."/>
            <person name="Rosa I.A."/>
            <person name="Tasca T."/>
            <person name="Bogo M.R."/>
            <person name="de Souza W."/>
        </authorList>
    </citation>
    <scope>NUCLEOTIDE SEQUENCE [LARGE SCALE GENOMIC DNA]</scope>
    <source>
        <strain evidence="3">K</strain>
    </source>
</reference>
<feature type="compositionally biased region" description="Polar residues" evidence="1">
    <location>
        <begin position="209"/>
        <end position="227"/>
    </location>
</feature>
<evidence type="ECO:0000259" key="2">
    <source>
        <dbReference type="PROSITE" id="PS51518"/>
    </source>
</evidence>
<keyword evidence="4" id="KW-1185">Reference proteome</keyword>
<accession>A0A1J4J7C8</accession>
<feature type="compositionally biased region" description="Low complexity" evidence="1">
    <location>
        <begin position="157"/>
        <end position="166"/>
    </location>
</feature>
<sequence length="520" mass="58138">MANIRLPNGSDCAACVLYPETESHSWILTKVERSLKGNRYLVKDEYATDSDYETYTVDSNHITPFPSSPNEEYKVGENVLALWKDEDSNEWSTMFYHAKVISNTSKDPMIVTLLYSGTEYGLEVDKKKIARYPPNFNFAEMEDFEPIDDSNIAVEQSNENEQNNANETHKEETADQITDEKRTSKVGKTAKNSKHQKNTKNQKTSQKSAQATNPTSMASTGDSSTVLSEDDESKTKNSQKTRSSAVSDNEASSSMMTTRSSDTKNRSDDHEENEEDHEENENESDPQNSQAHSRSRSDQENIEKVDETEDMEDDRSKDETQDELESNQSEEPTSNSVQNSMPAQNSHHHHSNNHYSSRHSSHHARAVTIKEETPKKSYENRKVFFSFNKPEVTERPKLEYLSNDDFTALAGPIQEPIRMCTQEGTPLLDSLQDPDLFCQEDFVHVTRSGVIAVNSGERAKNTSANANNNSNNNTNANNSVSASVNQANGGNAGSTDCVSKIVSGGVSCGRLSRIFGEWMV</sequence>